<evidence type="ECO:0000256" key="2">
    <source>
        <dbReference type="ARBA" id="ARBA00023125"/>
    </source>
</evidence>
<dbReference type="InterPro" id="IPR020449">
    <property type="entry name" value="Tscrpt_reg_AraC-type_HTH"/>
</dbReference>
<organism evidence="5 6">
    <name type="scientific">Chryseobacterium formosense</name>
    <dbReference type="NCBI Taxonomy" id="236814"/>
    <lineage>
        <taxon>Bacteria</taxon>
        <taxon>Pseudomonadati</taxon>
        <taxon>Bacteroidota</taxon>
        <taxon>Flavobacteriia</taxon>
        <taxon>Flavobacteriales</taxon>
        <taxon>Weeksellaceae</taxon>
        <taxon>Chryseobacterium group</taxon>
        <taxon>Chryseobacterium</taxon>
    </lineage>
</organism>
<dbReference type="RefSeq" id="WP_034674163.1">
    <property type="nucleotide sequence ID" value="NZ_FPAP01000002.1"/>
</dbReference>
<evidence type="ECO:0000256" key="1">
    <source>
        <dbReference type="ARBA" id="ARBA00023015"/>
    </source>
</evidence>
<dbReference type="Pfam" id="PF02311">
    <property type="entry name" value="AraC_binding"/>
    <property type="match status" value="1"/>
</dbReference>
<proteinExistence type="predicted"/>
<dbReference type="PROSITE" id="PS01124">
    <property type="entry name" value="HTH_ARAC_FAMILY_2"/>
    <property type="match status" value="1"/>
</dbReference>
<accession>A0A085Z6U2</accession>
<dbReference type="AlphaFoldDB" id="A0A085Z6U2"/>
<evidence type="ECO:0000256" key="3">
    <source>
        <dbReference type="ARBA" id="ARBA00023163"/>
    </source>
</evidence>
<evidence type="ECO:0000259" key="4">
    <source>
        <dbReference type="PROSITE" id="PS01124"/>
    </source>
</evidence>
<dbReference type="STRING" id="236814.IX39_05715"/>
<evidence type="ECO:0000313" key="5">
    <source>
        <dbReference type="EMBL" id="KFF00156.1"/>
    </source>
</evidence>
<protein>
    <submittedName>
        <fullName evidence="5">AraC family transcriptional regulator</fullName>
    </submittedName>
</protein>
<feature type="domain" description="HTH araC/xylS-type" evidence="4">
    <location>
        <begin position="184"/>
        <end position="281"/>
    </location>
</feature>
<dbReference type="PRINTS" id="PR00032">
    <property type="entry name" value="HTHARAC"/>
</dbReference>
<dbReference type="InterPro" id="IPR009057">
    <property type="entry name" value="Homeodomain-like_sf"/>
</dbReference>
<dbReference type="Gene3D" id="1.10.10.60">
    <property type="entry name" value="Homeodomain-like"/>
    <property type="match status" value="1"/>
</dbReference>
<keyword evidence="6" id="KW-1185">Reference proteome</keyword>
<dbReference type="GO" id="GO:0043565">
    <property type="term" value="F:sequence-specific DNA binding"/>
    <property type="evidence" value="ECO:0007669"/>
    <property type="project" value="InterPro"/>
</dbReference>
<evidence type="ECO:0000313" key="6">
    <source>
        <dbReference type="Proteomes" id="UP000028713"/>
    </source>
</evidence>
<reference evidence="5 6" key="1">
    <citation type="submission" date="2014-07" db="EMBL/GenBank/DDBJ databases">
        <title>Genome of Chryseobacterium formosense LMG 24722.</title>
        <authorList>
            <person name="Pipes S.E."/>
            <person name="Stropko S.J."/>
            <person name="Newman J.D."/>
        </authorList>
    </citation>
    <scope>NUCLEOTIDE SEQUENCE [LARGE SCALE GENOMIC DNA]</scope>
    <source>
        <strain evidence="5 6">LMG 24722</strain>
    </source>
</reference>
<dbReference type="PANTHER" id="PTHR43280">
    <property type="entry name" value="ARAC-FAMILY TRANSCRIPTIONAL REGULATOR"/>
    <property type="match status" value="1"/>
</dbReference>
<dbReference type="SUPFAM" id="SSF46689">
    <property type="entry name" value="Homeodomain-like"/>
    <property type="match status" value="1"/>
</dbReference>
<dbReference type="InterPro" id="IPR018060">
    <property type="entry name" value="HTH_AraC"/>
</dbReference>
<comment type="caution">
    <text evidence="5">The sequence shown here is derived from an EMBL/GenBank/DDBJ whole genome shotgun (WGS) entry which is preliminary data.</text>
</comment>
<dbReference type="InterPro" id="IPR003313">
    <property type="entry name" value="AraC-bd"/>
</dbReference>
<gene>
    <name evidence="5" type="ORF">IX39_05715</name>
</gene>
<name>A0A085Z6U2_9FLAO</name>
<dbReference type="Proteomes" id="UP000028713">
    <property type="component" value="Unassembled WGS sequence"/>
</dbReference>
<dbReference type="InterPro" id="IPR037923">
    <property type="entry name" value="HTH-like"/>
</dbReference>
<keyword evidence="2" id="KW-0238">DNA-binding</keyword>
<dbReference type="Pfam" id="PF12833">
    <property type="entry name" value="HTH_18"/>
    <property type="match status" value="1"/>
</dbReference>
<dbReference type="GO" id="GO:0003700">
    <property type="term" value="F:DNA-binding transcription factor activity"/>
    <property type="evidence" value="ECO:0007669"/>
    <property type="project" value="InterPro"/>
</dbReference>
<keyword evidence="1" id="KW-0805">Transcription regulation</keyword>
<keyword evidence="3" id="KW-0804">Transcription</keyword>
<dbReference type="SMART" id="SM00342">
    <property type="entry name" value="HTH_ARAC"/>
    <property type="match status" value="1"/>
</dbReference>
<dbReference type="PANTHER" id="PTHR43280:SF32">
    <property type="entry name" value="TRANSCRIPTIONAL REGULATORY PROTEIN"/>
    <property type="match status" value="1"/>
</dbReference>
<dbReference type="SUPFAM" id="SSF51215">
    <property type="entry name" value="Regulatory protein AraC"/>
    <property type="match status" value="1"/>
</dbReference>
<dbReference type="eggNOG" id="COG2207">
    <property type="taxonomic scope" value="Bacteria"/>
</dbReference>
<dbReference type="OrthoDB" id="1096411at2"/>
<sequence>MHHQSDHFPVLGIEDFRKDPSLDSNLLFNELYGERSIDHPHKHDFFVINIFDRGKGSHTIDFVDYEIKNKQVHLVFPDQVHQWKIEPGTVGYQLMISRNWFETLVPNLRFSQSLYQNHPVIDLSDDAFTSIIYEFKAIKKLLDEENIFWEMIRKRNEVIGLLLSKAVELTFNNDDQNHYNPIFSKFLPLIDEYFKEERLVSFYAEKLNISPNYLNVICKKSINSSASSLIQDRILLEAKRLLKVSEMSVKDIVFDLGFYDQASFSKFFKSQTGMTPSQFKG</sequence>
<dbReference type="EMBL" id="JPRP01000001">
    <property type="protein sequence ID" value="KFF00156.1"/>
    <property type="molecule type" value="Genomic_DNA"/>
</dbReference>